<proteinExistence type="predicted"/>
<comment type="caution">
    <text evidence="1">The sequence shown here is derived from an EMBL/GenBank/DDBJ whole genome shotgun (WGS) entry which is preliminary data.</text>
</comment>
<evidence type="ECO:0000313" key="2">
    <source>
        <dbReference type="Proteomes" id="UP001388673"/>
    </source>
</evidence>
<dbReference type="GeneID" id="92180197"/>
<evidence type="ECO:0000313" key="1">
    <source>
        <dbReference type="EMBL" id="KAK8858710.1"/>
    </source>
</evidence>
<keyword evidence="2" id="KW-1185">Reference proteome</keyword>
<accession>A0AAW0YXY7</accession>
<dbReference type="AlphaFoldDB" id="A0AAW0YXY7"/>
<dbReference type="RefSeq" id="XP_066803551.1">
    <property type="nucleotide sequence ID" value="XM_066946050.1"/>
</dbReference>
<dbReference type="KEGG" id="kne:92180197"/>
<organism evidence="1 2">
    <name type="scientific">Kwoniella newhampshirensis</name>
    <dbReference type="NCBI Taxonomy" id="1651941"/>
    <lineage>
        <taxon>Eukaryota</taxon>
        <taxon>Fungi</taxon>
        <taxon>Dikarya</taxon>
        <taxon>Basidiomycota</taxon>
        <taxon>Agaricomycotina</taxon>
        <taxon>Tremellomycetes</taxon>
        <taxon>Tremellales</taxon>
        <taxon>Cryptococcaceae</taxon>
        <taxon>Kwoniella</taxon>
    </lineage>
</organism>
<dbReference type="Proteomes" id="UP001388673">
    <property type="component" value="Unassembled WGS sequence"/>
</dbReference>
<name>A0AAW0YXY7_9TREE</name>
<gene>
    <name evidence="1" type="ORF">IAR55_002939</name>
</gene>
<reference evidence="1 2" key="1">
    <citation type="journal article" date="2024" name="bioRxiv">
        <title>Comparative genomics of Cryptococcus and Kwoniella reveals pathogenesis evolution and contrasting karyotype dynamics via intercentromeric recombination or chromosome fusion.</title>
        <authorList>
            <person name="Coelho M.A."/>
            <person name="David-Palma M."/>
            <person name="Shea T."/>
            <person name="Bowers K."/>
            <person name="McGinley-Smith S."/>
            <person name="Mohammad A.W."/>
            <person name="Gnirke A."/>
            <person name="Yurkov A.M."/>
            <person name="Nowrousian M."/>
            <person name="Sun S."/>
            <person name="Cuomo C.A."/>
            <person name="Heitman J."/>
        </authorList>
    </citation>
    <scope>NUCLEOTIDE SEQUENCE [LARGE SCALE GENOMIC DNA]</scope>
    <source>
        <strain evidence="1 2">CBS 13917</strain>
    </source>
</reference>
<sequence length="101" mass="11406">MPFGTDPCDLNLDLYCTELLCECEAILERLPEGDDDEGGVTVYDRSIEQVEMDYGADDGDDERERERKVALIAVTVIRLVVRDLQQLYTIVGSLMNLMTQS</sequence>
<dbReference type="EMBL" id="JBCAWK010000005">
    <property type="protein sequence ID" value="KAK8858710.1"/>
    <property type="molecule type" value="Genomic_DNA"/>
</dbReference>
<protein>
    <submittedName>
        <fullName evidence="1">Uncharacterized protein</fullName>
    </submittedName>
</protein>